<evidence type="ECO:0000256" key="3">
    <source>
        <dbReference type="ARBA" id="ARBA00023125"/>
    </source>
</evidence>
<dbReference type="GO" id="GO:0005634">
    <property type="term" value="C:nucleus"/>
    <property type="evidence" value="ECO:0007669"/>
    <property type="project" value="UniProtKB-SubCell"/>
</dbReference>
<feature type="compositionally biased region" description="Basic and acidic residues" evidence="7">
    <location>
        <begin position="632"/>
        <end position="654"/>
    </location>
</feature>
<feature type="compositionally biased region" description="Polar residues" evidence="7">
    <location>
        <begin position="472"/>
        <end position="483"/>
    </location>
</feature>
<protein>
    <recommendedName>
        <fullName evidence="8">Myb-like domain-containing protein</fullName>
    </recommendedName>
</protein>
<dbReference type="PANTHER" id="PTHR21654">
    <property type="entry name" value="FI21293P1"/>
    <property type="match status" value="1"/>
</dbReference>
<evidence type="ECO:0000259" key="8">
    <source>
        <dbReference type="PROSITE" id="PS50090"/>
    </source>
</evidence>
<feature type="compositionally biased region" description="Low complexity" evidence="7">
    <location>
        <begin position="63"/>
        <end position="91"/>
    </location>
</feature>
<feature type="region of interest" description="Disordered" evidence="7">
    <location>
        <begin position="611"/>
        <end position="668"/>
    </location>
</feature>
<proteinExistence type="predicted"/>
<dbReference type="Pfam" id="PF13837">
    <property type="entry name" value="Myb_DNA-bind_4"/>
    <property type="match status" value="2"/>
</dbReference>
<feature type="domain" description="Myb-like" evidence="8">
    <location>
        <begin position="124"/>
        <end position="176"/>
    </location>
</feature>
<keyword evidence="4" id="KW-0804">Transcription</keyword>
<dbReference type="GO" id="GO:0006355">
    <property type="term" value="P:regulation of DNA-templated transcription"/>
    <property type="evidence" value="ECO:0007669"/>
    <property type="project" value="UniProtKB-ARBA"/>
</dbReference>
<sequence>MFNGVPEQFHQFIASRTTTPLPLSHPLTLPLHVSPSPPPPTFSNFIDPQQLSHQHLQQHQHHQLYQQQSHLLHQLHQQQQQQSASTVQQVVVHHHQQQRQDEEKEDEEQQLRERVRSVSEMGDPWEKEEVLALLRIRSSMGHGFSDFIWGHVSRKLAELGYKRSPERCKEKYEEMNQYSNDTTPTANYSSSGKNYNRSFSELEALFEDHHQNPKPTATNTSVVDNEDEKNNMVRSSNDNAGGDDDSQGKIGLNMEENSGNETLENPFVENVVKKQTRSKKRKRHDHKLELLKGLCEEIVNKIMNQQEELHKKLLQDMERKEEERVSREEIWKKKEMDRVSKEIEMRAKEQAIACDRETTIIEFLKKFTSSISSSSSQNNQDDLSLKIENIIKTSSRNPTSSSSPSIILSSSSENPKSAISSVLVPTTQNTPKVPTSSSHVATATNRTPSPTHSNQKIPNLSHLDLVSENPNSIITTQNNNQGDVTSSSTTTAAALTVSSQEPGSTSNNDREENGKRWPRDEVYSLINLRCNLGNSSSNGGEDKENTKIPLWEKISQGMSELGYKRSAKKCKEKWENINKYFRKTKDTNKKRSLDSKTCPYFHQLNTLYNQGRLTLPSDGPDNQSSAGNSTENHPESPERVVNGSKEEGAGDEKNNNSAQVSAPLEFEY</sequence>
<dbReference type="AlphaFoldDB" id="A0A4Y7ILE7"/>
<dbReference type="STRING" id="3469.A0A4Y7ILE7"/>
<dbReference type="EMBL" id="CM010716">
    <property type="protein sequence ID" value="RZC48926.1"/>
    <property type="molecule type" value="Genomic_DNA"/>
</dbReference>
<evidence type="ECO:0000256" key="5">
    <source>
        <dbReference type="ARBA" id="ARBA00023242"/>
    </source>
</evidence>
<dbReference type="InterPro" id="IPR044822">
    <property type="entry name" value="Myb_DNA-bind_4"/>
</dbReference>
<dbReference type="GO" id="GO:0003677">
    <property type="term" value="F:DNA binding"/>
    <property type="evidence" value="ECO:0007669"/>
    <property type="project" value="UniProtKB-KW"/>
</dbReference>
<accession>A0A4Y7ILE7</accession>
<evidence type="ECO:0000256" key="1">
    <source>
        <dbReference type="ARBA" id="ARBA00004123"/>
    </source>
</evidence>
<name>A0A4Y7ILE7_PAPSO</name>
<feature type="coiled-coil region" evidence="6">
    <location>
        <begin position="288"/>
        <end position="323"/>
    </location>
</feature>
<dbReference type="Gramene" id="RZC48926">
    <property type="protein sequence ID" value="RZC48926"/>
    <property type="gene ID" value="C5167_017350"/>
</dbReference>
<feature type="compositionally biased region" description="Basic and acidic residues" evidence="7">
    <location>
        <begin position="508"/>
        <end position="517"/>
    </location>
</feature>
<keyword evidence="3" id="KW-0238">DNA-binding</keyword>
<evidence type="ECO:0000256" key="2">
    <source>
        <dbReference type="ARBA" id="ARBA00023015"/>
    </source>
</evidence>
<evidence type="ECO:0000256" key="7">
    <source>
        <dbReference type="SAM" id="MobiDB-lite"/>
    </source>
</evidence>
<comment type="subcellular location">
    <subcellularLocation>
        <location evidence="1">Nucleus</location>
    </subcellularLocation>
</comment>
<evidence type="ECO:0000256" key="6">
    <source>
        <dbReference type="SAM" id="Coils"/>
    </source>
</evidence>
<feature type="region of interest" description="Disordered" evidence="7">
    <location>
        <begin position="425"/>
        <end position="458"/>
    </location>
</feature>
<keyword evidence="2" id="KW-0805">Transcription regulation</keyword>
<feature type="compositionally biased region" description="Low complexity" evidence="7">
    <location>
        <begin position="484"/>
        <end position="499"/>
    </location>
</feature>
<dbReference type="Gene3D" id="1.10.10.60">
    <property type="entry name" value="Homeodomain-like"/>
    <property type="match status" value="2"/>
</dbReference>
<dbReference type="OrthoDB" id="691673at2759"/>
<feature type="region of interest" description="Disordered" evidence="7">
    <location>
        <begin position="472"/>
        <end position="517"/>
    </location>
</feature>
<dbReference type="Proteomes" id="UP000316621">
    <property type="component" value="Chromosome 2"/>
</dbReference>
<gene>
    <name evidence="9" type="ORF">C5167_017350</name>
</gene>
<reference evidence="9 10" key="1">
    <citation type="journal article" date="2018" name="Science">
        <title>The opium poppy genome and morphinan production.</title>
        <authorList>
            <person name="Guo L."/>
            <person name="Winzer T."/>
            <person name="Yang X."/>
            <person name="Li Y."/>
            <person name="Ning Z."/>
            <person name="He Z."/>
            <person name="Teodor R."/>
            <person name="Lu Y."/>
            <person name="Bowser T.A."/>
            <person name="Graham I.A."/>
            <person name="Ye K."/>
        </authorList>
    </citation>
    <scope>NUCLEOTIDE SEQUENCE [LARGE SCALE GENOMIC DNA]</scope>
    <source>
        <strain evidence="10">cv. HN1</strain>
        <tissue evidence="9">Leaves</tissue>
    </source>
</reference>
<dbReference type="PANTHER" id="PTHR21654:SF61">
    <property type="entry name" value="TRIHELIX TRANSCRIPTION FACTOR GTL2"/>
    <property type="match status" value="1"/>
</dbReference>
<keyword evidence="10" id="KW-1185">Reference proteome</keyword>
<dbReference type="PROSITE" id="PS50090">
    <property type="entry name" value="MYB_LIKE"/>
    <property type="match status" value="2"/>
</dbReference>
<dbReference type="SMART" id="SM00717">
    <property type="entry name" value="SANT"/>
    <property type="match status" value="2"/>
</dbReference>
<evidence type="ECO:0000313" key="9">
    <source>
        <dbReference type="EMBL" id="RZC48926.1"/>
    </source>
</evidence>
<keyword evidence="5" id="KW-0539">Nucleus</keyword>
<feature type="compositionally biased region" description="Polar residues" evidence="7">
    <location>
        <begin position="620"/>
        <end position="631"/>
    </location>
</feature>
<feature type="domain" description="Myb-like" evidence="8">
    <location>
        <begin position="509"/>
        <end position="578"/>
    </location>
</feature>
<dbReference type="CDD" id="cd12203">
    <property type="entry name" value="GT1"/>
    <property type="match status" value="1"/>
</dbReference>
<feature type="region of interest" description="Disordered" evidence="7">
    <location>
        <begin position="29"/>
        <end position="120"/>
    </location>
</feature>
<organism evidence="9 10">
    <name type="scientific">Papaver somniferum</name>
    <name type="common">Opium poppy</name>
    <dbReference type="NCBI Taxonomy" id="3469"/>
    <lineage>
        <taxon>Eukaryota</taxon>
        <taxon>Viridiplantae</taxon>
        <taxon>Streptophyta</taxon>
        <taxon>Embryophyta</taxon>
        <taxon>Tracheophyta</taxon>
        <taxon>Spermatophyta</taxon>
        <taxon>Magnoliopsida</taxon>
        <taxon>Ranunculales</taxon>
        <taxon>Papaveraceae</taxon>
        <taxon>Papaveroideae</taxon>
        <taxon>Papaver</taxon>
    </lineage>
</organism>
<feature type="region of interest" description="Disordered" evidence="7">
    <location>
        <begin position="394"/>
        <end position="413"/>
    </location>
</feature>
<feature type="region of interest" description="Disordered" evidence="7">
    <location>
        <begin position="231"/>
        <end position="264"/>
    </location>
</feature>
<keyword evidence="6" id="KW-0175">Coiled coil</keyword>
<dbReference type="OMA" id="NETNMVQ"/>
<evidence type="ECO:0000313" key="10">
    <source>
        <dbReference type="Proteomes" id="UP000316621"/>
    </source>
</evidence>
<dbReference type="InterPro" id="IPR001005">
    <property type="entry name" value="SANT/Myb"/>
</dbReference>
<evidence type="ECO:0000256" key="4">
    <source>
        <dbReference type="ARBA" id="ARBA00023163"/>
    </source>
</evidence>